<accession>A0A644TNI0</accession>
<gene>
    <name evidence="1" type="ORF">SDC9_13671</name>
</gene>
<protein>
    <submittedName>
        <fullName evidence="1">Uncharacterized protein</fullName>
    </submittedName>
</protein>
<comment type="caution">
    <text evidence="1">The sequence shown here is derived from an EMBL/GenBank/DDBJ whole genome shotgun (WGS) entry which is preliminary data.</text>
</comment>
<name>A0A644TNI0_9ZZZZ</name>
<dbReference type="EMBL" id="VSSQ01000039">
    <property type="protein sequence ID" value="MPL67967.1"/>
    <property type="molecule type" value="Genomic_DNA"/>
</dbReference>
<sequence>MMVKKLFVVLIMMVLVSMGFANTAMAKGQADNPIDQAFAQDFCEAMNTIEMNYVSEKYMDAWKAEMKNVAAVLKQSYVFTEDKAHVDVYVASYEKVAESAGYIEWLNWSDAKEDPNHRSFGTGAASASLSAKANIYKQATINLIDAYHGQAGDNSLNYTYVYSGKGADLAKVRDQHRQ</sequence>
<proteinExistence type="predicted"/>
<reference evidence="1" key="1">
    <citation type="submission" date="2019-08" db="EMBL/GenBank/DDBJ databases">
        <authorList>
            <person name="Kucharzyk K."/>
            <person name="Murdoch R.W."/>
            <person name="Higgins S."/>
            <person name="Loffler F."/>
        </authorList>
    </citation>
    <scope>NUCLEOTIDE SEQUENCE</scope>
</reference>
<evidence type="ECO:0000313" key="1">
    <source>
        <dbReference type="EMBL" id="MPL67967.1"/>
    </source>
</evidence>
<dbReference type="AlphaFoldDB" id="A0A644TNI0"/>
<organism evidence="1">
    <name type="scientific">bioreactor metagenome</name>
    <dbReference type="NCBI Taxonomy" id="1076179"/>
    <lineage>
        <taxon>unclassified sequences</taxon>
        <taxon>metagenomes</taxon>
        <taxon>ecological metagenomes</taxon>
    </lineage>
</organism>